<gene>
    <name evidence="2" type="ORF">HERI1096_LOCUS17855</name>
</gene>
<dbReference type="AlphaFoldDB" id="A0A7S3F1A6"/>
<reference evidence="2" key="1">
    <citation type="submission" date="2021-01" db="EMBL/GenBank/DDBJ databases">
        <authorList>
            <person name="Corre E."/>
            <person name="Pelletier E."/>
            <person name="Niang G."/>
            <person name="Scheremetjew M."/>
            <person name="Finn R."/>
            <person name="Kale V."/>
            <person name="Holt S."/>
            <person name="Cochrane G."/>
            <person name="Meng A."/>
            <person name="Brown T."/>
            <person name="Cohen L."/>
        </authorList>
    </citation>
    <scope>NUCLEOTIDE SEQUENCE</scope>
    <source>
        <strain evidence="2">CCMP281</strain>
    </source>
</reference>
<protein>
    <submittedName>
        <fullName evidence="2">Uncharacterized protein</fullName>
    </submittedName>
</protein>
<feature type="compositionally biased region" description="Basic and acidic residues" evidence="1">
    <location>
        <begin position="130"/>
        <end position="151"/>
    </location>
</feature>
<evidence type="ECO:0000313" key="2">
    <source>
        <dbReference type="EMBL" id="CAE0117156.1"/>
    </source>
</evidence>
<accession>A0A7S3F1A6</accession>
<evidence type="ECO:0000256" key="1">
    <source>
        <dbReference type="SAM" id="MobiDB-lite"/>
    </source>
</evidence>
<feature type="region of interest" description="Disordered" evidence="1">
    <location>
        <begin position="1"/>
        <end position="159"/>
    </location>
</feature>
<dbReference type="EMBL" id="HBHX01032057">
    <property type="protein sequence ID" value="CAE0117156.1"/>
    <property type="molecule type" value="Transcribed_RNA"/>
</dbReference>
<name>A0A7S3F1A6_9EUKA</name>
<organism evidence="2">
    <name type="scientific">Haptolina ericina</name>
    <dbReference type="NCBI Taxonomy" id="156174"/>
    <lineage>
        <taxon>Eukaryota</taxon>
        <taxon>Haptista</taxon>
        <taxon>Haptophyta</taxon>
        <taxon>Prymnesiophyceae</taxon>
        <taxon>Prymnesiales</taxon>
        <taxon>Prymnesiaceae</taxon>
        <taxon>Haptolina</taxon>
    </lineage>
</organism>
<feature type="compositionally biased region" description="Basic and acidic residues" evidence="1">
    <location>
        <begin position="88"/>
        <end position="99"/>
    </location>
</feature>
<feature type="region of interest" description="Disordered" evidence="1">
    <location>
        <begin position="199"/>
        <end position="230"/>
    </location>
</feature>
<sequence>MLHRSNSSREKLTPLKPAQLHESASKSASNTGSPGPGGENAGSWIRNLTPPVTRSAPERRSPPNGSDRSPLPLQPPGASMGKGAGTSADRKAADRKAADRGGYSVQGEDLSEHSVPVRRVCEPKSLSRSSTERLGSKPDELDAETAKKDALSAKPPGRTRRISFDFAWSGSESGDETLSSMGSPTRIWRQVHDALSSSWRSRHVKDAGKDAGSNSKSPWVHVPSDGAPENTCKVNPFGGLGILRVELWLSER</sequence>
<proteinExistence type="predicted"/>